<dbReference type="EMBL" id="JAUSZI010000001">
    <property type="protein sequence ID" value="MDQ1022458.1"/>
    <property type="molecule type" value="Genomic_DNA"/>
</dbReference>
<keyword evidence="3" id="KW-1185">Reference proteome</keyword>
<evidence type="ECO:0000313" key="3">
    <source>
        <dbReference type="Proteomes" id="UP001230328"/>
    </source>
</evidence>
<gene>
    <name evidence="2" type="ORF">QF035_000040</name>
</gene>
<dbReference type="RefSeq" id="WP_307517314.1">
    <property type="nucleotide sequence ID" value="NZ_JAUSZI010000001.1"/>
</dbReference>
<feature type="region of interest" description="Disordered" evidence="1">
    <location>
        <begin position="149"/>
        <end position="169"/>
    </location>
</feature>
<evidence type="ECO:0000313" key="2">
    <source>
        <dbReference type="EMBL" id="MDQ1022458.1"/>
    </source>
</evidence>
<name>A0ABU0SFX6_9ACTN</name>
<protein>
    <submittedName>
        <fullName evidence="2">Uncharacterized protein</fullName>
    </submittedName>
</protein>
<reference evidence="2 3" key="1">
    <citation type="submission" date="2023-07" db="EMBL/GenBank/DDBJ databases">
        <title>Comparative genomics of wheat-associated soil bacteria to identify genetic determinants of phenazine resistance.</title>
        <authorList>
            <person name="Mouncey N."/>
        </authorList>
    </citation>
    <scope>NUCLEOTIDE SEQUENCE [LARGE SCALE GENOMIC DNA]</scope>
    <source>
        <strain evidence="2 3">V2I4</strain>
    </source>
</reference>
<dbReference type="Proteomes" id="UP001230328">
    <property type="component" value="Unassembled WGS sequence"/>
</dbReference>
<evidence type="ECO:0000256" key="1">
    <source>
        <dbReference type="SAM" id="MobiDB-lite"/>
    </source>
</evidence>
<organism evidence="2 3">
    <name type="scientific">Streptomyces umbrinus</name>
    <dbReference type="NCBI Taxonomy" id="67370"/>
    <lineage>
        <taxon>Bacteria</taxon>
        <taxon>Bacillati</taxon>
        <taxon>Actinomycetota</taxon>
        <taxon>Actinomycetes</taxon>
        <taxon>Kitasatosporales</taxon>
        <taxon>Streptomycetaceae</taxon>
        <taxon>Streptomyces</taxon>
        <taxon>Streptomyces phaeochromogenes group</taxon>
    </lineage>
</organism>
<proteinExistence type="predicted"/>
<accession>A0ABU0SFX6</accession>
<sequence>MADTLHTPARPYDPHSPLAHLMELAAEAVDEGSEEEERDTAETSAAHWVYRAYTYSLAQAVDPDTWQGYPTVREHGTRRFEASAVASLGGGLWLHHTLHITEADGASDVLTLIVPCTCGRGYTDIVLDTEEVLLELLAELRPTHGLSLHDDRTPDCHSVQPVPALGGRP</sequence>
<comment type="caution">
    <text evidence="2">The sequence shown here is derived from an EMBL/GenBank/DDBJ whole genome shotgun (WGS) entry which is preliminary data.</text>
</comment>